<feature type="transmembrane region" description="Helical" evidence="1">
    <location>
        <begin position="1168"/>
        <end position="1187"/>
    </location>
</feature>
<feature type="transmembrane region" description="Helical" evidence="1">
    <location>
        <begin position="803"/>
        <end position="826"/>
    </location>
</feature>
<evidence type="ECO:0000313" key="2">
    <source>
        <dbReference type="EMBL" id="CAE8688208.1"/>
    </source>
</evidence>
<feature type="transmembrane region" description="Helical" evidence="1">
    <location>
        <begin position="342"/>
        <end position="364"/>
    </location>
</feature>
<comment type="caution">
    <text evidence="2">The sequence shown here is derived from an EMBL/GenBank/DDBJ whole genome shotgun (WGS) entry which is preliminary data.</text>
</comment>
<feature type="transmembrane region" description="Helical" evidence="1">
    <location>
        <begin position="85"/>
        <end position="105"/>
    </location>
</feature>
<feature type="transmembrane region" description="Helical" evidence="1">
    <location>
        <begin position="1038"/>
        <end position="1064"/>
    </location>
</feature>
<protein>
    <submittedName>
        <fullName evidence="2">Uncharacterized protein</fullName>
    </submittedName>
</protein>
<feature type="transmembrane region" description="Helical" evidence="1">
    <location>
        <begin position="408"/>
        <end position="427"/>
    </location>
</feature>
<feature type="non-terminal residue" evidence="2">
    <location>
        <position position="1"/>
    </location>
</feature>
<dbReference type="Proteomes" id="UP000626109">
    <property type="component" value="Unassembled WGS sequence"/>
</dbReference>
<feature type="transmembrane region" description="Helical" evidence="1">
    <location>
        <begin position="38"/>
        <end position="65"/>
    </location>
</feature>
<proteinExistence type="predicted"/>
<dbReference type="EMBL" id="CAJNNW010026859">
    <property type="protein sequence ID" value="CAE8688208.1"/>
    <property type="molecule type" value="Genomic_DNA"/>
</dbReference>
<feature type="transmembrane region" description="Helical" evidence="1">
    <location>
        <begin position="1257"/>
        <end position="1273"/>
    </location>
</feature>
<feature type="transmembrane region" description="Helical" evidence="1">
    <location>
        <begin position="1102"/>
        <end position="1122"/>
    </location>
</feature>
<accession>A0A813JS40</accession>
<keyword evidence="1" id="KW-0472">Membrane</keyword>
<feature type="transmembrane region" description="Helical" evidence="1">
    <location>
        <begin position="1461"/>
        <end position="1482"/>
    </location>
</feature>
<keyword evidence="1" id="KW-0812">Transmembrane</keyword>
<reference evidence="2" key="1">
    <citation type="submission" date="2021-02" db="EMBL/GenBank/DDBJ databases">
        <authorList>
            <person name="Dougan E. K."/>
            <person name="Rhodes N."/>
            <person name="Thang M."/>
            <person name="Chan C."/>
        </authorList>
    </citation>
    <scope>NUCLEOTIDE SEQUENCE</scope>
</reference>
<sequence length="1537" mass="168857">MARSNVPGASQTPRPASDLTEFVAVLLRLVNLVLDGTINGACVAVLVVALLLPWRLLAVLLAAWLDGPFRPREQAHFRRYCVAHLGASLLDVVAVPILLLCLLWPPRWPLLACSWQDAKRNDDFDSLCSYNTLLRLTWIWTFFRCCRDVLGVLLGLLALVLPWRTASLLRRGYSTFEGSSRAHYLAALSALAIPLRVEEGVLRTNRKEEAESYDALLTSLAWIGMEEGSGALLDAPLVAWALPSVVVPTRTLVVLRLSLAPRSEENPPCAMRRFWAWAPLLAAADALAGLVSLVMLLNPLRADAFVGYVRMRLGAESGASHTAWPPKSWSWRPWLRTACFDFALLALLDLLVLPLALVLVSIGLHRSGPVFRQLSQQQQQAGRGASSIWDLPDFPSEWHGVVLRQFELLCLDLLVLPCVLLVLMTAYRWPWLKDAWVAETDDEYDEDELHQWVGGFHLSAAWNALLVLHDLIQLPFVLLLVLSMYRAPVTLKLISDREDNFREDLWEQLGQLLLDFLHLPGLLVLLATLWRADLVLRDLGATQGDAERRRMVLGHLWKLLRDMFGMAAALIVACSLVRLPSLALDLWARHKRSMRPAYTGPPRLRPTSVRLLVPTAEAEDRRPRLSVLASQDSALEPETFGQLTFNASSADFWRDVARVFGGALASLGQGLLPLALKDGKHLKYEDFLPQDVSFEMRLGNASLLHERLPKLNHSLAICFDIERQPAVAAAEPELLLRLALPLAWLELAASQPGQEVELPQELVRSEPDVVVRLCGGPEDDLSQGSGGRVGLRDFMWLSALSQLIQLCIDLAHFVLLLVVLLAPWQVVSLLRHLREPESYWLAELGVRASSLATRRWASLLCYRRSLEPALHAAAKKVPVTRKWKRDAGQGQCHTKLEAAVLARLKDQVLPPETLERWLLKEMRHGDLAATKSLAERLTALAAIQDAAATFWPSLAFAAHLQLLTGSMEVEEHAHALCLIQAIGSQADGLAEDSLRAICHDTTQVARSAQDSAAEKRAGIARGLMVGLLGKPLELQRKLVYQAAASAAIDWMSAGLLVLLLVTGYRLPAAVLEMRHHHHDARLADRLRMAVSHQAMLLSLDSWHLVTALAASLLAIITLVRALDFISEAALHVTSLLELRALGLRCAKEAVSEVWELLSLFTFWRTYRCAVRASVFGVLLPASGLAGLPPKAQLLLWSVLCAFPWLLPLLCGFQPSVALGLACAAMLPCFIILCRSGAGRGEQSVGYGVWVRLSWPNLLALLAIVGEAALLAAVPEIARHFEPDRLILPAVCASCSWLLISSLPPSLPSQEQADCQTSVRFHACCHVFRHCLLLPVASVLFAAVAQGSCWLALLLLFLIATSVLGIKQFDTAPPLALGLDLAPPPLYMSGLALSQLLLLQLELTTAPGLLQLAASLLAPFWALGYPHLFGQLGGVPPWLQAVRGVAALLPALAQIRRQLPSWAALAALVMLMVLAAVLARAAWKKGLDWRRREAAASNVAELMQHLVQKDVLLHAPGGQSVRSALLSAAHEVEAARVR</sequence>
<feature type="transmembrane region" description="Helical" evidence="1">
    <location>
        <begin position="1217"/>
        <end position="1237"/>
    </location>
</feature>
<feature type="transmembrane region" description="Helical" evidence="1">
    <location>
        <begin position="563"/>
        <end position="588"/>
    </location>
</feature>
<evidence type="ECO:0000313" key="3">
    <source>
        <dbReference type="Proteomes" id="UP000626109"/>
    </source>
</evidence>
<organism evidence="2 3">
    <name type="scientific">Polarella glacialis</name>
    <name type="common">Dinoflagellate</name>
    <dbReference type="NCBI Taxonomy" id="89957"/>
    <lineage>
        <taxon>Eukaryota</taxon>
        <taxon>Sar</taxon>
        <taxon>Alveolata</taxon>
        <taxon>Dinophyceae</taxon>
        <taxon>Suessiales</taxon>
        <taxon>Suessiaceae</taxon>
        <taxon>Polarella</taxon>
    </lineage>
</organism>
<gene>
    <name evidence="2" type="ORF">PGLA2088_LOCUS25801</name>
</gene>
<name>A0A813JS40_POLGL</name>
<feature type="transmembrane region" description="Helical" evidence="1">
    <location>
        <begin position="138"/>
        <end position="161"/>
    </location>
</feature>
<evidence type="ECO:0000256" key="1">
    <source>
        <dbReference type="SAM" id="Phobius"/>
    </source>
</evidence>
<feature type="transmembrane region" description="Helical" evidence="1">
    <location>
        <begin position="274"/>
        <end position="297"/>
    </location>
</feature>
<keyword evidence="1" id="KW-1133">Transmembrane helix</keyword>